<feature type="region of interest" description="Disordered" evidence="1">
    <location>
        <begin position="39"/>
        <end position="66"/>
    </location>
</feature>
<sequence>MTAERNRLLMPNAALVIDAFRAQFPDCRVTYAKDLVTGHSVGTPSELLPPVELAETPEPPKKGKKK</sequence>
<proteinExistence type="predicted"/>
<dbReference type="EMBL" id="LR797253">
    <property type="protein sequence ID" value="CAB4197134.1"/>
    <property type="molecule type" value="Genomic_DNA"/>
</dbReference>
<accession>A0A6J5RYD6</accession>
<reference evidence="2" key="1">
    <citation type="submission" date="2020-05" db="EMBL/GenBank/DDBJ databases">
        <authorList>
            <person name="Chiriac C."/>
            <person name="Salcher M."/>
            <person name="Ghai R."/>
            <person name="Kavagutti S V."/>
        </authorList>
    </citation>
    <scope>NUCLEOTIDE SEQUENCE</scope>
</reference>
<evidence type="ECO:0000256" key="1">
    <source>
        <dbReference type="SAM" id="MobiDB-lite"/>
    </source>
</evidence>
<gene>
    <name evidence="2" type="ORF">UFOVP1304_8</name>
</gene>
<name>A0A6J5RYD6_9CAUD</name>
<evidence type="ECO:0000313" key="2">
    <source>
        <dbReference type="EMBL" id="CAB4197134.1"/>
    </source>
</evidence>
<protein>
    <submittedName>
        <fullName evidence="2">Uncharacterized protein</fullName>
    </submittedName>
</protein>
<organism evidence="2">
    <name type="scientific">uncultured Caudovirales phage</name>
    <dbReference type="NCBI Taxonomy" id="2100421"/>
    <lineage>
        <taxon>Viruses</taxon>
        <taxon>Duplodnaviria</taxon>
        <taxon>Heunggongvirae</taxon>
        <taxon>Uroviricota</taxon>
        <taxon>Caudoviricetes</taxon>
        <taxon>Peduoviridae</taxon>
        <taxon>Maltschvirus</taxon>
        <taxon>Maltschvirus maltsch</taxon>
    </lineage>
</organism>